<dbReference type="RefSeq" id="XP_038751112.1">
    <property type="nucleotide sequence ID" value="XM_038883517.1"/>
</dbReference>
<evidence type="ECO:0000256" key="1">
    <source>
        <dbReference type="SAM" id="Phobius"/>
    </source>
</evidence>
<feature type="transmembrane region" description="Helical" evidence="1">
    <location>
        <begin position="460"/>
        <end position="481"/>
    </location>
</feature>
<comment type="caution">
    <text evidence="2">The sequence shown here is derived from an EMBL/GenBank/DDBJ whole genome shotgun (WGS) entry which is preliminary data.</text>
</comment>
<keyword evidence="3" id="KW-1185">Reference proteome</keyword>
<keyword evidence="1" id="KW-0472">Membrane</keyword>
<accession>A0A9P6IGI7</accession>
<sequence>MGSRTVGGTLHTLIEFNTFNILGLGLILIWAFSPLGGQAVLRMLTVRLKPEFKTTDLTYFDTLASNQLNTLPVASSSSIVALANTGILGYMATVYASFIAQPESIQSDTMDHWGNVKIPFLDPKASNNWTNVSPDSKTIQYSSLTGIPLKYSSTSNMSFTIESNHVHLDCNNITKFPSDFPQENMTNMTSKFWADSQTYSDDILTAPNGTWRGIKNHLDSTQNLTTWAVALDRFVDPFWADLSLQDARLKEKLNTTQGIEDIRDGLRLFVNETGIQAEQANMLLQIIIPKTRIRRAPLKLEAVCGVTQQYVESRVNCTYVPSSNRHTCAVVAQRPSQQPLGPENISILSLPHLFYWITREFPLAATGRPLAGFPDFSVQYLKDPTFAELGSSPEVTMDELNEDTIGIRFNQLLNTYLMLAQQQLQITSSSLGQTTSFDQNITTTSETSNLVEVFRVSGPWIGLCLVACLVLLAGGILSVVFTHITHGPEVLGYVSTLIRDSKFMDLLINTSWMDGTELTKELRKQRIRYGYTHHTMGGEPLIGVGYQADTEEIKDFIARH</sequence>
<organism evidence="2 3">
    <name type="scientific">Colletotrichum karsti</name>
    <dbReference type="NCBI Taxonomy" id="1095194"/>
    <lineage>
        <taxon>Eukaryota</taxon>
        <taxon>Fungi</taxon>
        <taxon>Dikarya</taxon>
        <taxon>Ascomycota</taxon>
        <taxon>Pezizomycotina</taxon>
        <taxon>Sordariomycetes</taxon>
        <taxon>Hypocreomycetidae</taxon>
        <taxon>Glomerellales</taxon>
        <taxon>Glomerellaceae</taxon>
        <taxon>Colletotrichum</taxon>
        <taxon>Colletotrichum boninense species complex</taxon>
    </lineage>
</organism>
<name>A0A9P6IGI7_9PEZI</name>
<keyword evidence="1" id="KW-1133">Transmembrane helix</keyword>
<dbReference type="GeneID" id="62156591"/>
<feature type="transmembrane region" description="Helical" evidence="1">
    <location>
        <begin position="20"/>
        <end position="41"/>
    </location>
</feature>
<protein>
    <submittedName>
        <fullName evidence="2">Uncharacterized protein</fullName>
    </submittedName>
</protein>
<reference evidence="2" key="2">
    <citation type="submission" date="2020-11" db="EMBL/GenBank/DDBJ databases">
        <title>Whole genome sequencing of Colletotrichum sp.</title>
        <authorList>
            <person name="Li H."/>
        </authorList>
    </citation>
    <scope>NUCLEOTIDE SEQUENCE</scope>
    <source>
        <strain evidence="2">CkLH20</strain>
    </source>
</reference>
<dbReference type="AlphaFoldDB" id="A0A9P6IGI7"/>
<dbReference type="EMBL" id="JAATWM020000002">
    <property type="protein sequence ID" value="KAF9881651.1"/>
    <property type="molecule type" value="Genomic_DNA"/>
</dbReference>
<evidence type="ECO:0000313" key="3">
    <source>
        <dbReference type="Proteomes" id="UP000781932"/>
    </source>
</evidence>
<dbReference type="OrthoDB" id="3692311at2759"/>
<gene>
    <name evidence="2" type="ORF">CkaCkLH20_00797</name>
</gene>
<reference evidence="2" key="1">
    <citation type="submission" date="2020-03" db="EMBL/GenBank/DDBJ databases">
        <authorList>
            <person name="He L."/>
        </authorList>
    </citation>
    <scope>NUCLEOTIDE SEQUENCE</scope>
    <source>
        <strain evidence="2">CkLH20</strain>
    </source>
</reference>
<keyword evidence="1" id="KW-0812">Transmembrane</keyword>
<proteinExistence type="predicted"/>
<dbReference type="Proteomes" id="UP000781932">
    <property type="component" value="Unassembled WGS sequence"/>
</dbReference>
<evidence type="ECO:0000313" key="2">
    <source>
        <dbReference type="EMBL" id="KAF9881651.1"/>
    </source>
</evidence>